<sequence>MAEANPDTEFSFLQVADDDDDDEFEEPIEVVSSQSVAAQPSIPSQPTPADSGSTHADSRSTPADSGPTPADSGPTPADSGPTPAVRKRTLPVSGPTPSASARTPAASARTPAVSDQNRTANFLRSLKTDRAFTDKELYIELEAMYHNSKRRYDDEKVEGISEDGTEFVLQKLQDDYVHYNRVASVYTKSMQSMFIVPVWASAFEKDTGYILYPKLLPLSEFLKNAKEKKKAVRQCLMPVAAAIDSLHTPVPNRRPMYYHRDVCIGNVYMPSVKRKKKGKKDNVSGLAKLKLTRNTRGSYEHEVLNSETSITHSSFPLNHKYYHHPDPWSGEIDKMYQYLKKHDWFSFGVYILEVMGIVLEKPLQTDEIPLSSEKIDHFCKFKAELEDVINEKFAEQSTLSSTYKKYLEIARWCLNGESQSEVSHVEYEYKDSTYHFEYPLSEPTAHLLCMFDQSASRELTFQDILVENVKTATSSSRSDRSSLSASGSTVPTDTNTKYIPITCQSCHLRDTVPLPTRSYKGNSYKKKQESVRASKCDPKKCNQTYCVRCYVNGERLFCPQGYGFSDQGAVGHGTTSTIIGHRSSYALIMYGDHFTEPEKSHLFERDATC</sequence>
<keyword evidence="3" id="KW-1185">Reference proteome</keyword>
<feature type="compositionally biased region" description="Polar residues" evidence="1">
    <location>
        <begin position="47"/>
        <end position="63"/>
    </location>
</feature>
<dbReference type="AlphaFoldDB" id="A0A7J7ISA6"/>
<dbReference type="Gene3D" id="1.10.510.10">
    <property type="entry name" value="Transferase(Phosphotransferase) domain 1"/>
    <property type="match status" value="1"/>
</dbReference>
<comment type="caution">
    <text evidence="2">The sequence shown here is derived from an EMBL/GenBank/DDBJ whole genome shotgun (WGS) entry which is preliminary data.</text>
</comment>
<accession>A0A7J7ISA6</accession>
<evidence type="ECO:0000313" key="3">
    <source>
        <dbReference type="Proteomes" id="UP000593567"/>
    </source>
</evidence>
<evidence type="ECO:0000313" key="2">
    <source>
        <dbReference type="EMBL" id="KAF6016823.1"/>
    </source>
</evidence>
<organism evidence="2 3">
    <name type="scientific">Bugula neritina</name>
    <name type="common">Brown bryozoan</name>
    <name type="synonym">Sertularia neritina</name>
    <dbReference type="NCBI Taxonomy" id="10212"/>
    <lineage>
        <taxon>Eukaryota</taxon>
        <taxon>Metazoa</taxon>
        <taxon>Spiralia</taxon>
        <taxon>Lophotrochozoa</taxon>
        <taxon>Bryozoa</taxon>
        <taxon>Gymnolaemata</taxon>
        <taxon>Cheilostomatida</taxon>
        <taxon>Flustrina</taxon>
        <taxon>Buguloidea</taxon>
        <taxon>Bugulidae</taxon>
        <taxon>Bugula</taxon>
    </lineage>
</organism>
<feature type="compositionally biased region" description="Acidic residues" evidence="1">
    <location>
        <begin position="16"/>
        <end position="28"/>
    </location>
</feature>
<dbReference type="SUPFAM" id="SSF56112">
    <property type="entry name" value="Protein kinase-like (PK-like)"/>
    <property type="match status" value="1"/>
</dbReference>
<dbReference type="EMBL" id="VXIV02003463">
    <property type="protein sequence ID" value="KAF6016823.1"/>
    <property type="molecule type" value="Genomic_DNA"/>
</dbReference>
<dbReference type="Proteomes" id="UP000593567">
    <property type="component" value="Unassembled WGS sequence"/>
</dbReference>
<feature type="compositionally biased region" description="Low complexity" evidence="1">
    <location>
        <begin position="30"/>
        <end position="44"/>
    </location>
</feature>
<protein>
    <recommendedName>
        <fullName evidence="4">Protein kinase domain-containing protein</fullName>
    </recommendedName>
</protein>
<name>A0A7J7ISA6_BUGNE</name>
<reference evidence="2" key="1">
    <citation type="submission" date="2020-06" db="EMBL/GenBank/DDBJ databases">
        <title>Draft genome of Bugula neritina, a colonial animal packing powerful symbionts and potential medicines.</title>
        <authorList>
            <person name="Rayko M."/>
        </authorList>
    </citation>
    <scope>NUCLEOTIDE SEQUENCE [LARGE SCALE GENOMIC DNA]</scope>
    <source>
        <strain evidence="2">Kwan_BN1</strain>
    </source>
</reference>
<proteinExistence type="predicted"/>
<dbReference type="InterPro" id="IPR011009">
    <property type="entry name" value="Kinase-like_dom_sf"/>
</dbReference>
<gene>
    <name evidence="2" type="ORF">EB796_024863</name>
</gene>
<evidence type="ECO:0000256" key="1">
    <source>
        <dbReference type="SAM" id="MobiDB-lite"/>
    </source>
</evidence>
<evidence type="ECO:0008006" key="4">
    <source>
        <dbReference type="Google" id="ProtNLM"/>
    </source>
</evidence>
<feature type="region of interest" description="Disordered" evidence="1">
    <location>
        <begin position="1"/>
        <end position="116"/>
    </location>
</feature>
<feature type="compositionally biased region" description="Low complexity" evidence="1">
    <location>
        <begin position="95"/>
        <end position="112"/>
    </location>
</feature>